<protein>
    <submittedName>
        <fullName evidence="2">OSIGBa0125J07.6 protein</fullName>
    </submittedName>
</protein>
<reference evidence="2" key="1">
    <citation type="journal article" date="2002" name="Nature">
        <title>Sequence and analysis of rice chromosome 4.</title>
        <authorList>
            <person name="Feng Q."/>
            <person name="Zhang Y."/>
            <person name="Hao P."/>
            <person name="Wang S."/>
            <person name="Fu G."/>
            <person name="Huang Y."/>
            <person name="Li Y."/>
            <person name="Zhu J."/>
            <person name="Liu Y."/>
            <person name="Hu X."/>
            <person name="Jia P."/>
            <person name="Zhang Y."/>
            <person name="Zhao Q."/>
            <person name="Ying K."/>
            <person name="Yu S."/>
            <person name="Tang Y."/>
            <person name="Weng Q."/>
            <person name="Zhang L."/>
            <person name="Lu Y."/>
            <person name="Mu J."/>
            <person name="Lu Y."/>
            <person name="Zhang L.S."/>
            <person name="Yu Z."/>
            <person name="Fan D."/>
            <person name="Liu X."/>
            <person name="Lu T."/>
            <person name="Li C."/>
            <person name="Wu Y."/>
            <person name="Sun T."/>
            <person name="Lei H."/>
            <person name="Li T."/>
            <person name="Hu H."/>
            <person name="Guan J."/>
            <person name="Wu M."/>
            <person name="Zhang R."/>
            <person name="Zhou B."/>
            <person name="Chen Z."/>
            <person name="Chen L."/>
            <person name="Jin Z."/>
            <person name="Wang R."/>
            <person name="Yin H."/>
            <person name="Cai Z."/>
            <person name="Ren S."/>
            <person name="Lv G."/>
            <person name="Gu W."/>
            <person name="Zhu G."/>
            <person name="Tu Y."/>
            <person name="Jia J."/>
            <person name="Zhang Y."/>
            <person name="Chen J."/>
            <person name="Kang H."/>
            <person name="Chen X."/>
            <person name="Shao C."/>
            <person name="Sun Y."/>
            <person name="Hu Q."/>
            <person name="Zhang X."/>
            <person name="Zhang W."/>
            <person name="Wang L."/>
            <person name="Ding C."/>
            <person name="Sheng H."/>
            <person name="Gu J."/>
            <person name="Chen S."/>
            <person name="Ni L."/>
            <person name="Zhu F."/>
            <person name="Chen W."/>
            <person name="Lan L."/>
            <person name="Lai Y."/>
            <person name="Cheng Z."/>
            <person name="Gu M."/>
            <person name="Jiang J."/>
            <person name="Li J."/>
            <person name="Hong G."/>
            <person name="Xue Y."/>
            <person name="Han B."/>
        </authorList>
    </citation>
    <scope>NUCLEOTIDE SEQUENCE</scope>
</reference>
<organism evidence="2">
    <name type="scientific">Oryza sativa</name>
    <name type="common">Rice</name>
    <dbReference type="NCBI Taxonomy" id="4530"/>
    <lineage>
        <taxon>Eukaryota</taxon>
        <taxon>Viridiplantae</taxon>
        <taxon>Streptophyta</taxon>
        <taxon>Embryophyta</taxon>
        <taxon>Tracheophyta</taxon>
        <taxon>Spermatophyta</taxon>
        <taxon>Magnoliopsida</taxon>
        <taxon>Liliopsida</taxon>
        <taxon>Poales</taxon>
        <taxon>Poaceae</taxon>
        <taxon>BOP clade</taxon>
        <taxon>Oryzoideae</taxon>
        <taxon>Oryzeae</taxon>
        <taxon>Oryzinae</taxon>
        <taxon>Oryza</taxon>
    </lineage>
</organism>
<reference evidence="2" key="2">
    <citation type="submission" date="2004-10" db="EMBL/GenBank/DDBJ databases">
        <title>Chromosome-wide comparison between domesticated rice subspecies indica and japonica.</title>
        <authorList>
            <person name="Han B."/>
        </authorList>
    </citation>
    <scope>NUCLEOTIDE SEQUENCE</scope>
</reference>
<feature type="region of interest" description="Disordered" evidence="1">
    <location>
        <begin position="100"/>
        <end position="337"/>
    </location>
</feature>
<gene>
    <name evidence="2" type="primary">OSIGBa0125J07.6</name>
</gene>
<accession>Q01MF8</accession>
<proteinExistence type="predicted"/>
<feature type="compositionally biased region" description="Low complexity" evidence="1">
    <location>
        <begin position="252"/>
        <end position="276"/>
    </location>
</feature>
<dbReference type="AlphaFoldDB" id="Q01MF8"/>
<feature type="compositionally biased region" description="Basic and acidic residues" evidence="1">
    <location>
        <begin position="476"/>
        <end position="511"/>
    </location>
</feature>
<feature type="region of interest" description="Disordered" evidence="1">
    <location>
        <begin position="462"/>
        <end position="511"/>
    </location>
</feature>
<name>Q01MF8_ORYSA</name>
<sequence length="511" mass="55739">MGWTDLYSPLVPSRGGGTRRRPDLRGPAAALAKVAAAVVDEAEVAEFVEMAVAVLVEVAAVMDEAEEAPGAEARRRLDLSGAAAVLAEVAVANERRHSWRRRRRPWRRGGARGRAEVVVAGKRRRSWRRRRSRTRQRRRRSRRRRRRRRTCGGGGGCGRGGDARGRPAELAKVVDGAVTPSLVPERRGKGRKGGRGSSGSVAAAGRRWGGRRWAEEVRRPAGPAACDSRRARSGCPSWATSTCSRRCRTRHSTASPRSTARSSTSASVPSARTARTFQESLWKWRPPPPPPSTGRPRSPSRRRRTTTRYSGGGGGGAPLQLHLDSFHASTSPPPSYHRYAHTSTPLFPASGGYGWLSSKEHCLTLGGAADLSLDKPADHHHHDTTSATTTEKPLWRFLDEWPRSDDGRTPWDGTQLSISIPTAAASSPDLAIAGAASRYHNNVTHGAVGQYGEDAWRRLTSIPSRVSTPPHLQDGQPERARREALAAGKEVEETPDKWAPSKEGREEGKKR</sequence>
<feature type="compositionally biased region" description="Gly residues" evidence="1">
    <location>
        <begin position="151"/>
        <end position="160"/>
    </location>
</feature>
<dbReference type="EMBL" id="CR855046">
    <property type="protein sequence ID" value="CAH66057.1"/>
    <property type="molecule type" value="Genomic_DNA"/>
</dbReference>
<evidence type="ECO:0000313" key="2">
    <source>
        <dbReference type="EMBL" id="CAH66057.1"/>
    </source>
</evidence>
<feature type="compositionally biased region" description="Basic residues" evidence="1">
    <location>
        <begin position="121"/>
        <end position="150"/>
    </location>
</feature>
<evidence type="ECO:0000256" key="1">
    <source>
        <dbReference type="SAM" id="MobiDB-lite"/>
    </source>
</evidence>
<feature type="compositionally biased region" description="Basic residues" evidence="1">
    <location>
        <begin position="100"/>
        <end position="111"/>
    </location>
</feature>
<feature type="region of interest" description="Disordered" evidence="1">
    <location>
        <begin position="1"/>
        <end position="23"/>
    </location>
</feature>